<evidence type="ECO:0000313" key="3">
    <source>
        <dbReference type="EMBL" id="CDS01793.1"/>
    </source>
</evidence>
<reference evidence="5" key="2">
    <citation type="submission" date="2014-06" db="EMBL/GenBank/DDBJ databases">
        <authorList>
            <person name="Berkman P.J."/>
        </authorList>
    </citation>
    <scope>NUCLEOTIDE SEQUENCE [LARGE SCALE GENOMIC DNA]</scope>
</reference>
<organism evidence="3 5">
    <name type="scientific">Sporisorium scitamineum</name>
    <dbReference type="NCBI Taxonomy" id="49012"/>
    <lineage>
        <taxon>Eukaryota</taxon>
        <taxon>Fungi</taxon>
        <taxon>Dikarya</taxon>
        <taxon>Basidiomycota</taxon>
        <taxon>Ustilaginomycotina</taxon>
        <taxon>Ustilaginomycetes</taxon>
        <taxon>Ustilaginales</taxon>
        <taxon>Ustilaginaceae</taxon>
        <taxon>Sporisorium</taxon>
    </lineage>
</organism>
<evidence type="ECO:0000256" key="1">
    <source>
        <dbReference type="ARBA" id="ARBA00022729"/>
    </source>
</evidence>
<keyword evidence="1" id="KW-0732">Signal</keyword>
<dbReference type="InterPro" id="IPR018466">
    <property type="entry name" value="Kre9/Knh1-like_N"/>
</dbReference>
<evidence type="ECO:0000313" key="5">
    <source>
        <dbReference type="Proteomes" id="UP000242770"/>
    </source>
</evidence>
<evidence type="ECO:0000259" key="2">
    <source>
        <dbReference type="Pfam" id="PF10342"/>
    </source>
</evidence>
<dbReference type="EMBL" id="CCFA01004587">
    <property type="protein sequence ID" value="CDS01793.1"/>
    <property type="molecule type" value="Genomic_DNA"/>
</dbReference>
<reference evidence="3" key="3">
    <citation type="submission" date="2014-06" db="EMBL/GenBank/DDBJ databases">
        <authorList>
            <person name="Berkman J.Paul."/>
        </authorList>
    </citation>
    <scope>NUCLEOTIDE SEQUENCE [LARGE SCALE GENOMIC DNA]</scope>
</reference>
<dbReference type="Pfam" id="PF10342">
    <property type="entry name" value="Kre9_KNH"/>
    <property type="match status" value="1"/>
</dbReference>
<evidence type="ECO:0000313" key="4">
    <source>
        <dbReference type="EMBL" id="CDU26262.1"/>
    </source>
</evidence>
<proteinExistence type="predicted"/>
<dbReference type="AlphaFoldDB" id="A0A0F7S293"/>
<dbReference type="Proteomes" id="UP000242770">
    <property type="component" value="Unassembled WGS sequence"/>
</dbReference>
<sequence length="146" mass="16227">MVRILSVLSTTQGSSIYPAPGWESNYPGNGLYMSSPNKYTVWQAGQHVTITWTMDKTDRRNLDTLNIKLVNSQRTYIVAEVVSAQHGFADGLCNTSGDSSQVCGMWFWKLPEDVVPDKYKVVVVDSDNGKVIENTDLFSVEGTRNS</sequence>
<dbReference type="EMBL" id="LK056694">
    <property type="protein sequence ID" value="CDU26262.1"/>
    <property type="molecule type" value="Genomic_DNA"/>
</dbReference>
<keyword evidence="5" id="KW-1185">Reference proteome</keyword>
<reference evidence="4" key="1">
    <citation type="submission" date="2014-06" db="EMBL/GenBank/DDBJ databases">
        <authorList>
            <person name="Ju J."/>
            <person name="Zhang J."/>
        </authorList>
    </citation>
    <scope>NUCLEOTIDE SEQUENCE</scope>
    <source>
        <strain evidence="4">SscI8</strain>
    </source>
</reference>
<name>A0A0F7S293_9BASI</name>
<protein>
    <recommendedName>
        <fullName evidence="2">Yeast cell wall synthesis Kre9/Knh1-like N-terminal domain-containing protein</fullName>
    </recommendedName>
</protein>
<gene>
    <name evidence="3" type="primary">SSCI75170.1</name>
    <name evidence="4" type="ORF">SPSC_06456</name>
</gene>
<feature type="domain" description="Yeast cell wall synthesis Kre9/Knh1-like N-terminal" evidence="2">
    <location>
        <begin position="35"/>
        <end position="140"/>
    </location>
</feature>
<accession>A0A0F7S293</accession>
<dbReference type="OrthoDB" id="10467286at2759"/>